<sequence>MSQISGNEASRLPTDEPAFNSHPEIEISETCNDYRTVLPSQTIYDAEVIDLTSDDDSVGWPFWPRGSQNLKLDLTRTGAGIGIFLAHTPRKIRATISDTIFQDYTSVCDADATLTLVHNSISICFFYSSRSRKVPLEETTTTMGDQL</sequence>
<keyword evidence="3" id="KW-1185">Reference proteome</keyword>
<reference evidence="2 3" key="1">
    <citation type="submission" date="2023-06" db="EMBL/GenBank/DDBJ databases">
        <title>Black Yeasts Isolated from many extreme environments.</title>
        <authorList>
            <person name="Coleine C."/>
            <person name="Stajich J.E."/>
            <person name="Selbmann L."/>
        </authorList>
    </citation>
    <scope>NUCLEOTIDE SEQUENCE [LARGE SCALE GENOMIC DNA]</scope>
    <source>
        <strain evidence="2 3">CCFEE 5887</strain>
    </source>
</reference>
<name>A0AAV9PQR4_9PEZI</name>
<protein>
    <recommendedName>
        <fullName evidence="4">dUTPase-like domain-containing protein</fullName>
    </recommendedName>
</protein>
<evidence type="ECO:0008006" key="4">
    <source>
        <dbReference type="Google" id="ProtNLM"/>
    </source>
</evidence>
<dbReference type="Proteomes" id="UP001345827">
    <property type="component" value="Unassembled WGS sequence"/>
</dbReference>
<dbReference type="AlphaFoldDB" id="A0AAV9PQR4"/>
<dbReference type="EMBL" id="JAXLQG010000041">
    <property type="protein sequence ID" value="KAK5527593.1"/>
    <property type="molecule type" value="Genomic_DNA"/>
</dbReference>
<comment type="caution">
    <text evidence="2">The sequence shown here is derived from an EMBL/GenBank/DDBJ whole genome shotgun (WGS) entry which is preliminary data.</text>
</comment>
<evidence type="ECO:0000313" key="2">
    <source>
        <dbReference type="EMBL" id="KAK5527593.1"/>
    </source>
</evidence>
<gene>
    <name evidence="2" type="ORF">LTR25_011042</name>
</gene>
<accession>A0AAV9PQR4</accession>
<evidence type="ECO:0000313" key="3">
    <source>
        <dbReference type="Proteomes" id="UP001345827"/>
    </source>
</evidence>
<proteinExistence type="predicted"/>
<feature type="region of interest" description="Disordered" evidence="1">
    <location>
        <begin position="1"/>
        <end position="22"/>
    </location>
</feature>
<evidence type="ECO:0000256" key="1">
    <source>
        <dbReference type="SAM" id="MobiDB-lite"/>
    </source>
</evidence>
<organism evidence="2 3">
    <name type="scientific">Vermiconidia calcicola</name>
    <dbReference type="NCBI Taxonomy" id="1690605"/>
    <lineage>
        <taxon>Eukaryota</taxon>
        <taxon>Fungi</taxon>
        <taxon>Dikarya</taxon>
        <taxon>Ascomycota</taxon>
        <taxon>Pezizomycotina</taxon>
        <taxon>Dothideomycetes</taxon>
        <taxon>Dothideomycetidae</taxon>
        <taxon>Mycosphaerellales</taxon>
        <taxon>Extremaceae</taxon>
        <taxon>Vermiconidia</taxon>
    </lineage>
</organism>